<sequence>MVVRKQRATRLAAKILVDYRTAVSEIRGQPVCGACILRLVNVVDSVTFVDGYRKRKRKDKFLSFQQGILRSISPSDRKSWNSNKYTIGTKMGRYFLEHLGGRRIFSCDSCKAFLTNEDELISKHFTGSTGPAFLFDRVVNIEYSEMQLRTMITGRHIVRDVICKRCKTKLGWMYEYAMNEPQKYKESKVILERALIEMSEGIDNPVDDGREPRQRDVFGRTPCSLSTCLLTAVCHQFSKSPLAKRAWFQNRTIPCCRLSWSVLIMTILPNKPKKVTKGAERHGLQQTGNRTPVVHSHRHPSTNSNNEDKRKTSTPAASSKSVALSRSASIKSNHSLGAGTPGTNKQPRQNPSEENSGAPVVNSDDENGSGFKDDNLEAWFEERLRRIRGLVIKPVRGDGACLFRAVADQIYGDEEMHDDVRRLCMDYMEKNSDHFSQFVTEDFHDYIARKRRRDAHGNHVELQAISEIFSRPIEIYEYCTEPRNISSSRLDASPSGEPNPPIRLSYHGAIHYNSGQCCFVLILATRTAAFLYFTDINFVIDPTKATIGVGLGLPEYSPGAADRNLLQEAMKKSEVQMIEDAMLHDKIKMTDFERTEQDISEQIARQSYLDYLKSISKTENNEMKGASYAVSEPGCSHANVRPHENSDDTISANEWFHAAGSDAEESALLAQVMALSQQEFLNSLKKKSEGQSDADQAGSSKSS</sequence>
<dbReference type="InterPro" id="IPR004910">
    <property type="entry name" value="Yippee/Mis18/Cereblon"/>
</dbReference>
<dbReference type="Pfam" id="PF02338">
    <property type="entry name" value="OTU"/>
    <property type="match status" value="1"/>
</dbReference>
<reference evidence="14" key="1">
    <citation type="submission" date="2022-11" db="UniProtKB">
        <authorList>
            <consortium name="WormBaseParasite"/>
        </authorList>
    </citation>
    <scope>IDENTIFICATION</scope>
</reference>
<dbReference type="WBParaSite" id="sdigi.contig66.g3442.t1">
    <property type="protein sequence ID" value="sdigi.contig66.g3442.t1"/>
    <property type="gene ID" value="sdigi.contig66.g3442"/>
</dbReference>
<dbReference type="Gene3D" id="3.90.70.80">
    <property type="match status" value="1"/>
</dbReference>
<keyword evidence="4" id="KW-0645">Protease</keyword>
<keyword evidence="13" id="KW-1185">Reference proteome</keyword>
<dbReference type="PROSITE" id="PS51792">
    <property type="entry name" value="YIPPEE"/>
    <property type="match status" value="1"/>
</dbReference>
<feature type="region of interest" description="Disordered" evidence="10">
    <location>
        <begin position="274"/>
        <end position="373"/>
    </location>
</feature>
<feature type="compositionally biased region" description="Low complexity" evidence="10">
    <location>
        <begin position="316"/>
        <end position="329"/>
    </location>
</feature>
<evidence type="ECO:0000256" key="6">
    <source>
        <dbReference type="ARBA" id="ARBA00022786"/>
    </source>
</evidence>
<feature type="compositionally biased region" description="Polar residues" evidence="10">
    <location>
        <begin position="330"/>
        <end position="355"/>
    </location>
</feature>
<dbReference type="InterPro" id="IPR038765">
    <property type="entry name" value="Papain-like_cys_pep_sf"/>
</dbReference>
<keyword evidence="8" id="KW-0862">Zinc</keyword>
<comment type="similarity">
    <text evidence="2">Belongs to the peptidase C85 family.</text>
</comment>
<comment type="catalytic activity">
    <reaction evidence="1">
        <text>Thiol-dependent hydrolysis of ester, thioester, amide, peptide and isopeptide bonds formed by the C-terminal Gly of ubiquitin (a 76-residue protein attached to proteins as an intracellular targeting signal).</text>
        <dbReference type="EC" id="3.4.19.12"/>
    </reaction>
</comment>
<organism evidence="13 14">
    <name type="scientific">Setaria digitata</name>
    <dbReference type="NCBI Taxonomy" id="48799"/>
    <lineage>
        <taxon>Eukaryota</taxon>
        <taxon>Metazoa</taxon>
        <taxon>Ecdysozoa</taxon>
        <taxon>Nematoda</taxon>
        <taxon>Chromadorea</taxon>
        <taxon>Rhabditida</taxon>
        <taxon>Spirurina</taxon>
        <taxon>Spiruromorpha</taxon>
        <taxon>Filarioidea</taxon>
        <taxon>Setariidae</taxon>
        <taxon>Setaria</taxon>
    </lineage>
</organism>
<feature type="compositionally biased region" description="Polar residues" evidence="10">
    <location>
        <begin position="691"/>
        <end position="703"/>
    </location>
</feature>
<dbReference type="InterPro" id="IPR050704">
    <property type="entry name" value="Peptidase_C85-like"/>
</dbReference>
<evidence type="ECO:0000256" key="5">
    <source>
        <dbReference type="ARBA" id="ARBA00022723"/>
    </source>
</evidence>
<proteinExistence type="inferred from homology"/>
<dbReference type="GO" id="GO:0004843">
    <property type="term" value="F:cysteine-type deubiquitinase activity"/>
    <property type="evidence" value="ECO:0007669"/>
    <property type="project" value="UniProtKB-EC"/>
</dbReference>
<evidence type="ECO:0000256" key="4">
    <source>
        <dbReference type="ARBA" id="ARBA00022670"/>
    </source>
</evidence>
<dbReference type="EC" id="3.4.19.12" evidence="3"/>
<dbReference type="FunFam" id="3.90.70.80:FF:000018">
    <property type="entry name" value="OTU domain-containing protein 5-B"/>
    <property type="match status" value="1"/>
</dbReference>
<dbReference type="SUPFAM" id="SSF54001">
    <property type="entry name" value="Cysteine proteinases"/>
    <property type="match status" value="1"/>
</dbReference>
<accession>A0A915Q636</accession>
<name>A0A915Q636_9BILA</name>
<evidence type="ECO:0000256" key="1">
    <source>
        <dbReference type="ARBA" id="ARBA00000707"/>
    </source>
</evidence>
<evidence type="ECO:0000256" key="10">
    <source>
        <dbReference type="SAM" id="MobiDB-lite"/>
    </source>
</evidence>
<dbReference type="GO" id="GO:0046872">
    <property type="term" value="F:metal ion binding"/>
    <property type="evidence" value="ECO:0007669"/>
    <property type="project" value="UniProtKB-KW"/>
</dbReference>
<dbReference type="Pfam" id="PF03226">
    <property type="entry name" value="Yippee-Mis18"/>
    <property type="match status" value="1"/>
</dbReference>
<dbReference type="GO" id="GO:0006508">
    <property type="term" value="P:proteolysis"/>
    <property type="evidence" value="ECO:0007669"/>
    <property type="project" value="UniProtKB-KW"/>
</dbReference>
<dbReference type="PROSITE" id="PS50802">
    <property type="entry name" value="OTU"/>
    <property type="match status" value="1"/>
</dbReference>
<evidence type="ECO:0000313" key="14">
    <source>
        <dbReference type="WBParaSite" id="sdigi.contig66.g3442.t1"/>
    </source>
</evidence>
<keyword evidence="7" id="KW-0378">Hydrolase</keyword>
<evidence type="ECO:0000256" key="2">
    <source>
        <dbReference type="ARBA" id="ARBA00010407"/>
    </source>
</evidence>
<evidence type="ECO:0000313" key="13">
    <source>
        <dbReference type="Proteomes" id="UP000887581"/>
    </source>
</evidence>
<dbReference type="PANTHER" id="PTHR12419:SF4">
    <property type="entry name" value="OTU DOMAIN-CONTAINING PROTEIN 5"/>
    <property type="match status" value="1"/>
</dbReference>
<protein>
    <recommendedName>
        <fullName evidence="3">ubiquitinyl hydrolase 1</fullName>
        <ecNumber evidence="3">3.4.19.12</ecNumber>
    </recommendedName>
    <alternativeName>
        <fullName evidence="9">Deubiquitinating enzyme A</fullName>
    </alternativeName>
</protein>
<dbReference type="CDD" id="cd22752">
    <property type="entry name" value="OTU_OTUD5-like"/>
    <property type="match status" value="1"/>
</dbReference>
<evidence type="ECO:0000256" key="9">
    <source>
        <dbReference type="ARBA" id="ARBA00033460"/>
    </source>
</evidence>
<evidence type="ECO:0000256" key="3">
    <source>
        <dbReference type="ARBA" id="ARBA00012759"/>
    </source>
</evidence>
<feature type="domain" description="OTU" evidence="11">
    <location>
        <begin position="390"/>
        <end position="518"/>
    </location>
</feature>
<dbReference type="PANTHER" id="PTHR12419">
    <property type="entry name" value="OTU DOMAIN CONTAINING PROTEIN"/>
    <property type="match status" value="1"/>
</dbReference>
<evidence type="ECO:0000259" key="12">
    <source>
        <dbReference type="PROSITE" id="PS51792"/>
    </source>
</evidence>
<dbReference type="Proteomes" id="UP000887581">
    <property type="component" value="Unplaced"/>
</dbReference>
<dbReference type="GO" id="GO:0016579">
    <property type="term" value="P:protein deubiquitination"/>
    <property type="evidence" value="ECO:0007669"/>
    <property type="project" value="TreeGrafter"/>
</dbReference>
<evidence type="ECO:0000259" key="11">
    <source>
        <dbReference type="PROSITE" id="PS50802"/>
    </source>
</evidence>
<feature type="domain" description="Yippee" evidence="12">
    <location>
        <begin position="103"/>
        <end position="200"/>
    </location>
</feature>
<evidence type="ECO:0000256" key="7">
    <source>
        <dbReference type="ARBA" id="ARBA00022801"/>
    </source>
</evidence>
<evidence type="ECO:0000256" key="8">
    <source>
        <dbReference type="ARBA" id="ARBA00022833"/>
    </source>
</evidence>
<keyword evidence="6" id="KW-0833">Ubl conjugation pathway</keyword>
<feature type="region of interest" description="Disordered" evidence="10">
    <location>
        <begin position="684"/>
        <end position="703"/>
    </location>
</feature>
<dbReference type="InterPro" id="IPR003323">
    <property type="entry name" value="OTU_dom"/>
</dbReference>
<dbReference type="InterPro" id="IPR034751">
    <property type="entry name" value="Yippee"/>
</dbReference>
<dbReference type="AlphaFoldDB" id="A0A915Q636"/>
<keyword evidence="5" id="KW-0479">Metal-binding</keyword>
<dbReference type="GO" id="GO:0061578">
    <property type="term" value="F:K63-linked deubiquitinase activity"/>
    <property type="evidence" value="ECO:0007669"/>
    <property type="project" value="TreeGrafter"/>
</dbReference>